<keyword evidence="2" id="KW-1185">Reference proteome</keyword>
<comment type="caution">
    <text evidence="1">The sequence shown here is derived from an EMBL/GenBank/DDBJ whole genome shotgun (WGS) entry which is preliminary data.</text>
</comment>
<evidence type="ECO:0000313" key="2">
    <source>
        <dbReference type="Proteomes" id="UP001060085"/>
    </source>
</evidence>
<proteinExistence type="predicted"/>
<evidence type="ECO:0000313" key="1">
    <source>
        <dbReference type="EMBL" id="KAI5658509.1"/>
    </source>
</evidence>
<dbReference type="EMBL" id="CM044706">
    <property type="protein sequence ID" value="KAI5658509.1"/>
    <property type="molecule type" value="Genomic_DNA"/>
</dbReference>
<protein>
    <submittedName>
        <fullName evidence="1">Uncharacterized protein</fullName>
    </submittedName>
</protein>
<gene>
    <name evidence="1" type="ORF">M9H77_27302</name>
</gene>
<sequence length="317" mass="34749">MDQSSLRGGGGHEIDLEYGGTVGNDNGGKKSNVCGGISKNHKLYRVWSRLAGRQLSETSGKCGRSFISLAKSSSFRESFVVKNEEKLPSKVKEPKGAGLAEKKIACKLPKKPESTRPSKPPRPPRGPSLDAADMMLVKEISELAILKRKRIERMKTLRKVKREKPSSINSSLFAMVVTILFLVVIIFQGALGITVANPTDLVQLRLYAKALTSSVPVKPVSFDPLVAEALFEYETDQRGYQFPIQPDRPKQAQILMHSGEDNGKLHAATVTPEGIIKLWQVQLSVATVPAYTCVHISVSVSSKTLQAICYFKTLSIE</sequence>
<dbReference type="Proteomes" id="UP001060085">
    <property type="component" value="Linkage Group LG06"/>
</dbReference>
<name>A0ACC0ACI4_CATRO</name>
<organism evidence="1 2">
    <name type="scientific">Catharanthus roseus</name>
    <name type="common">Madagascar periwinkle</name>
    <name type="synonym">Vinca rosea</name>
    <dbReference type="NCBI Taxonomy" id="4058"/>
    <lineage>
        <taxon>Eukaryota</taxon>
        <taxon>Viridiplantae</taxon>
        <taxon>Streptophyta</taxon>
        <taxon>Embryophyta</taxon>
        <taxon>Tracheophyta</taxon>
        <taxon>Spermatophyta</taxon>
        <taxon>Magnoliopsida</taxon>
        <taxon>eudicotyledons</taxon>
        <taxon>Gunneridae</taxon>
        <taxon>Pentapetalae</taxon>
        <taxon>asterids</taxon>
        <taxon>lamiids</taxon>
        <taxon>Gentianales</taxon>
        <taxon>Apocynaceae</taxon>
        <taxon>Rauvolfioideae</taxon>
        <taxon>Vinceae</taxon>
        <taxon>Catharanthinae</taxon>
        <taxon>Catharanthus</taxon>
    </lineage>
</organism>
<accession>A0ACC0ACI4</accession>
<reference evidence="2" key="1">
    <citation type="journal article" date="2023" name="Nat. Plants">
        <title>Single-cell RNA sequencing provides a high-resolution roadmap for understanding the multicellular compartmentation of specialized metabolism.</title>
        <authorList>
            <person name="Sun S."/>
            <person name="Shen X."/>
            <person name="Li Y."/>
            <person name="Li Y."/>
            <person name="Wang S."/>
            <person name="Li R."/>
            <person name="Zhang H."/>
            <person name="Shen G."/>
            <person name="Guo B."/>
            <person name="Wei J."/>
            <person name="Xu J."/>
            <person name="St-Pierre B."/>
            <person name="Chen S."/>
            <person name="Sun C."/>
        </authorList>
    </citation>
    <scope>NUCLEOTIDE SEQUENCE [LARGE SCALE GENOMIC DNA]</scope>
</reference>